<protein>
    <submittedName>
        <fullName evidence="1">Uncharacterized protein</fullName>
    </submittedName>
</protein>
<name>A0ABS8WSW3_DATST</name>
<dbReference type="Proteomes" id="UP000823775">
    <property type="component" value="Unassembled WGS sequence"/>
</dbReference>
<dbReference type="EMBL" id="JACEIK010010578">
    <property type="protein sequence ID" value="MCE3215251.1"/>
    <property type="molecule type" value="Genomic_DNA"/>
</dbReference>
<proteinExistence type="predicted"/>
<reference evidence="1 2" key="1">
    <citation type="journal article" date="2021" name="BMC Genomics">
        <title>Datura genome reveals duplications of psychoactive alkaloid biosynthetic genes and high mutation rate following tissue culture.</title>
        <authorList>
            <person name="Rajewski A."/>
            <person name="Carter-House D."/>
            <person name="Stajich J."/>
            <person name="Litt A."/>
        </authorList>
    </citation>
    <scope>NUCLEOTIDE SEQUENCE [LARGE SCALE GENOMIC DNA]</scope>
    <source>
        <strain evidence="1">AR-01</strain>
    </source>
</reference>
<organism evidence="1 2">
    <name type="scientific">Datura stramonium</name>
    <name type="common">Jimsonweed</name>
    <name type="synonym">Common thornapple</name>
    <dbReference type="NCBI Taxonomy" id="4076"/>
    <lineage>
        <taxon>Eukaryota</taxon>
        <taxon>Viridiplantae</taxon>
        <taxon>Streptophyta</taxon>
        <taxon>Embryophyta</taxon>
        <taxon>Tracheophyta</taxon>
        <taxon>Spermatophyta</taxon>
        <taxon>Magnoliopsida</taxon>
        <taxon>eudicotyledons</taxon>
        <taxon>Gunneridae</taxon>
        <taxon>Pentapetalae</taxon>
        <taxon>asterids</taxon>
        <taxon>lamiids</taxon>
        <taxon>Solanales</taxon>
        <taxon>Solanaceae</taxon>
        <taxon>Solanoideae</taxon>
        <taxon>Datureae</taxon>
        <taxon>Datura</taxon>
    </lineage>
</organism>
<evidence type="ECO:0000313" key="1">
    <source>
        <dbReference type="EMBL" id="MCE3215251.1"/>
    </source>
</evidence>
<keyword evidence="2" id="KW-1185">Reference proteome</keyword>
<comment type="caution">
    <text evidence="1">The sequence shown here is derived from an EMBL/GenBank/DDBJ whole genome shotgun (WGS) entry which is preliminary data.</text>
</comment>
<evidence type="ECO:0000313" key="2">
    <source>
        <dbReference type="Proteomes" id="UP000823775"/>
    </source>
</evidence>
<accession>A0ABS8WSW3</accession>
<gene>
    <name evidence="1" type="ORF">HAX54_001457</name>
</gene>
<sequence>MAIIDMRRVDIDWLLAIDLKESAMQIAILYCAHDLAIKKALQLLRDSLHITRKAVLVGLNSIEDRVTHVGRGLGQTKVMCLRENLKEIRAVVMELQAKGPLIKDIKIEWSTDDITQPFANLLGPPPKASPTKFFASRVTPNKGSPPELHQSKLLLQVLHH</sequence>